<dbReference type="Proteomes" id="UP000564496">
    <property type="component" value="Unassembled WGS sequence"/>
</dbReference>
<feature type="coiled-coil region" evidence="1">
    <location>
        <begin position="23"/>
        <end position="73"/>
    </location>
</feature>
<dbReference type="EMBL" id="JACBZR010000001">
    <property type="protein sequence ID" value="NYI78338.1"/>
    <property type="molecule type" value="Genomic_DNA"/>
</dbReference>
<dbReference type="AlphaFoldDB" id="A0A7Z0DMR4"/>
<protein>
    <submittedName>
        <fullName evidence="2">Uncharacterized protein</fullName>
    </submittedName>
</protein>
<reference evidence="2 3" key="1">
    <citation type="submission" date="2020-07" db="EMBL/GenBank/DDBJ databases">
        <title>Sequencing the genomes of 1000 actinobacteria strains.</title>
        <authorList>
            <person name="Klenk H.-P."/>
        </authorList>
    </citation>
    <scope>NUCLEOTIDE SEQUENCE [LARGE SCALE GENOMIC DNA]</scope>
    <source>
        <strain evidence="2 3">DSM 26487</strain>
    </source>
</reference>
<keyword evidence="3" id="KW-1185">Reference proteome</keyword>
<gene>
    <name evidence="2" type="ORF">BJ988_002986</name>
</gene>
<sequence length="79" mass="8874">MAEKDIDAPDWVDQDLLTKDEAAERLDEEIVLVRERLARLEAGSAGPDPESAIAMVRRRLVAMEELRTSLREELETAAP</sequence>
<dbReference type="RefSeq" id="WP_179658678.1">
    <property type="nucleotide sequence ID" value="NZ_JACBZR010000001.1"/>
</dbReference>
<organism evidence="2 3">
    <name type="scientific">Nocardioides panzhihuensis</name>
    <dbReference type="NCBI Taxonomy" id="860243"/>
    <lineage>
        <taxon>Bacteria</taxon>
        <taxon>Bacillati</taxon>
        <taxon>Actinomycetota</taxon>
        <taxon>Actinomycetes</taxon>
        <taxon>Propionibacteriales</taxon>
        <taxon>Nocardioidaceae</taxon>
        <taxon>Nocardioides</taxon>
    </lineage>
</organism>
<comment type="caution">
    <text evidence="2">The sequence shown here is derived from an EMBL/GenBank/DDBJ whole genome shotgun (WGS) entry which is preliminary data.</text>
</comment>
<proteinExistence type="predicted"/>
<name>A0A7Z0DMR4_9ACTN</name>
<evidence type="ECO:0000313" key="3">
    <source>
        <dbReference type="Proteomes" id="UP000564496"/>
    </source>
</evidence>
<evidence type="ECO:0000256" key="1">
    <source>
        <dbReference type="SAM" id="Coils"/>
    </source>
</evidence>
<evidence type="ECO:0000313" key="2">
    <source>
        <dbReference type="EMBL" id="NYI78338.1"/>
    </source>
</evidence>
<accession>A0A7Z0DMR4</accession>
<keyword evidence="1" id="KW-0175">Coiled coil</keyword>